<accession>A0AA37X468</accession>
<name>A0AA37X468_9RHOB</name>
<dbReference type="RefSeq" id="WP_284326929.1">
    <property type="nucleotide sequence ID" value="NZ_BSPP01000021.1"/>
</dbReference>
<dbReference type="EMBL" id="BSPP01000021">
    <property type="protein sequence ID" value="GLS88850.1"/>
    <property type="molecule type" value="Genomic_DNA"/>
</dbReference>
<proteinExistence type="predicted"/>
<sequence>MQIWQTGLGAVMFGLCLAPSLAQAEQQTLFQHKNWMVAVNSFDDGSIACQAAVDEGSESFTIWVFQDQSVRLQFYSTDWNFTDGDSADLQVEIDRRGEWSLSNASLTGNSALFDLPDSDKGVKFLVEVAEGRTAHLRDADGEDVRDYPLAGSKASMQALIECSEGIK</sequence>
<organism evidence="2 3">
    <name type="scientific">Cypionkella aquatica</name>
    <dbReference type="NCBI Taxonomy" id="1756042"/>
    <lineage>
        <taxon>Bacteria</taxon>
        <taxon>Pseudomonadati</taxon>
        <taxon>Pseudomonadota</taxon>
        <taxon>Alphaproteobacteria</taxon>
        <taxon>Rhodobacterales</taxon>
        <taxon>Paracoccaceae</taxon>
        <taxon>Cypionkella</taxon>
    </lineage>
</organism>
<protein>
    <submittedName>
        <fullName evidence="2">Uncharacterized protein</fullName>
    </submittedName>
</protein>
<feature type="signal peptide" evidence="1">
    <location>
        <begin position="1"/>
        <end position="24"/>
    </location>
</feature>
<keyword evidence="1" id="KW-0732">Signal</keyword>
<reference evidence="2 3" key="1">
    <citation type="journal article" date="2014" name="Int. J. Syst. Evol. Microbiol.">
        <title>Complete genome sequence of Corynebacterium casei LMG S-19264T (=DSM 44701T), isolated from a smear-ripened cheese.</title>
        <authorList>
            <consortium name="US DOE Joint Genome Institute (JGI-PGF)"/>
            <person name="Walter F."/>
            <person name="Albersmeier A."/>
            <person name="Kalinowski J."/>
            <person name="Ruckert C."/>
        </authorList>
    </citation>
    <scope>NUCLEOTIDE SEQUENCE [LARGE SCALE GENOMIC DNA]</scope>
    <source>
        <strain evidence="2 3">NBRC 111766</strain>
    </source>
</reference>
<evidence type="ECO:0000313" key="3">
    <source>
        <dbReference type="Proteomes" id="UP001157355"/>
    </source>
</evidence>
<dbReference type="AlphaFoldDB" id="A0AA37X468"/>
<comment type="caution">
    <text evidence="2">The sequence shown here is derived from an EMBL/GenBank/DDBJ whole genome shotgun (WGS) entry which is preliminary data.</text>
</comment>
<evidence type="ECO:0000313" key="2">
    <source>
        <dbReference type="EMBL" id="GLS88850.1"/>
    </source>
</evidence>
<evidence type="ECO:0000256" key="1">
    <source>
        <dbReference type="SAM" id="SignalP"/>
    </source>
</evidence>
<gene>
    <name evidence="2" type="ORF">GCM10010873_38240</name>
</gene>
<dbReference type="Proteomes" id="UP001157355">
    <property type="component" value="Unassembled WGS sequence"/>
</dbReference>
<keyword evidence="3" id="KW-1185">Reference proteome</keyword>
<feature type="chain" id="PRO_5041388488" evidence="1">
    <location>
        <begin position="25"/>
        <end position="167"/>
    </location>
</feature>